<proteinExistence type="predicted"/>
<evidence type="ECO:0000313" key="1">
    <source>
        <dbReference type="EMBL" id="CAF9940045.1"/>
    </source>
</evidence>
<evidence type="ECO:0000313" key="2">
    <source>
        <dbReference type="Proteomes" id="UP000664203"/>
    </source>
</evidence>
<name>A0A8H3J3I4_9LECA</name>
<dbReference type="Proteomes" id="UP000664203">
    <property type="component" value="Unassembled WGS sequence"/>
</dbReference>
<accession>A0A8H3J3I4</accession>
<sequence>MSGLPFHPTCFEIYKKVCKNRIGRVDLEGLFYWRQLDCNFRTFFVDFPRESAVRTSNHQYWRHQPGCEYLAANPVDIPGLSQLFKPPVHSASKPTTFDCSKGFVCSQRESHRTPPSTSNTVQDPFSALSAEITSMVLDLLGSKDIANLRLATPVFRQLPTILFRRLFLENMPWLFEVRDLDIARIDWYDWYCTWKNGWGDLKGLRNRRRIWQDVEEIVTRIQRFGKEGKIGDM</sequence>
<keyword evidence="2" id="KW-1185">Reference proteome</keyword>
<evidence type="ECO:0008006" key="3">
    <source>
        <dbReference type="Google" id="ProtNLM"/>
    </source>
</evidence>
<gene>
    <name evidence="1" type="ORF">ALECFALPRED_008410</name>
</gene>
<comment type="caution">
    <text evidence="1">The sequence shown here is derived from an EMBL/GenBank/DDBJ whole genome shotgun (WGS) entry which is preliminary data.</text>
</comment>
<dbReference type="AlphaFoldDB" id="A0A8H3J3I4"/>
<dbReference type="SUPFAM" id="SSF81383">
    <property type="entry name" value="F-box domain"/>
    <property type="match status" value="1"/>
</dbReference>
<protein>
    <recommendedName>
        <fullName evidence="3">F-box domain-containing protein</fullName>
    </recommendedName>
</protein>
<dbReference type="OrthoDB" id="6612291at2759"/>
<dbReference type="InterPro" id="IPR036047">
    <property type="entry name" value="F-box-like_dom_sf"/>
</dbReference>
<dbReference type="EMBL" id="CAJPDR010000583">
    <property type="protein sequence ID" value="CAF9940045.1"/>
    <property type="molecule type" value="Genomic_DNA"/>
</dbReference>
<reference evidence="1" key="1">
    <citation type="submission" date="2021-03" db="EMBL/GenBank/DDBJ databases">
        <authorList>
            <person name="Tagirdzhanova G."/>
        </authorList>
    </citation>
    <scope>NUCLEOTIDE SEQUENCE</scope>
</reference>
<organism evidence="1 2">
    <name type="scientific">Alectoria fallacina</name>
    <dbReference type="NCBI Taxonomy" id="1903189"/>
    <lineage>
        <taxon>Eukaryota</taxon>
        <taxon>Fungi</taxon>
        <taxon>Dikarya</taxon>
        <taxon>Ascomycota</taxon>
        <taxon>Pezizomycotina</taxon>
        <taxon>Lecanoromycetes</taxon>
        <taxon>OSLEUM clade</taxon>
        <taxon>Lecanoromycetidae</taxon>
        <taxon>Lecanorales</taxon>
        <taxon>Lecanorineae</taxon>
        <taxon>Parmeliaceae</taxon>
        <taxon>Alectoria</taxon>
    </lineage>
</organism>